<sequence precursor="true">MRKIVLLALVVFAHAAFCESAADTLQTKLNAMRSLTATFKQIVKTREREISRSSGTMALERPGRFRWQTKDPMEQLVVADGQKIWVYDVDLEQVTVKKQDASLEGTAALFLSGYDNTVTRDFEVTESVSGTKQSYDLRSKSNKANFQRLKLIFNQNTLSTIEMFDQLGQHTIVSLSNVKSNPKVAASLFQFKPPKGTDVVQQ</sequence>
<proteinExistence type="inferred from homology"/>
<dbReference type="GO" id="GO:0030288">
    <property type="term" value="C:outer membrane-bounded periplasmic space"/>
    <property type="evidence" value="ECO:0007669"/>
    <property type="project" value="TreeGrafter"/>
</dbReference>
<dbReference type="Gene3D" id="2.50.20.10">
    <property type="entry name" value="Lipoprotein localisation LolA/LolB/LppX"/>
    <property type="match status" value="1"/>
</dbReference>
<keyword evidence="14" id="KW-1185">Reference proteome</keyword>
<name>A0A098GD72_LEGMI</name>
<keyword evidence="7 10" id="KW-0574">Periplasm</keyword>
<comment type="subcellular location">
    <subcellularLocation>
        <location evidence="1 10">Periplasm</location>
    </subcellularLocation>
</comment>
<dbReference type="CDD" id="cd16325">
    <property type="entry name" value="LolA"/>
    <property type="match status" value="1"/>
</dbReference>
<evidence type="ECO:0000313" key="13">
    <source>
        <dbReference type="Proteomes" id="UP000032414"/>
    </source>
</evidence>
<organism evidence="11 13">
    <name type="scientific">Legionella micdadei</name>
    <name type="common">Tatlockia micdadei</name>
    <dbReference type="NCBI Taxonomy" id="451"/>
    <lineage>
        <taxon>Bacteria</taxon>
        <taxon>Pseudomonadati</taxon>
        <taxon>Pseudomonadota</taxon>
        <taxon>Gammaproteobacteria</taxon>
        <taxon>Legionellales</taxon>
        <taxon>Legionellaceae</taxon>
        <taxon>Legionella</taxon>
    </lineage>
</organism>
<accession>A0A098GD72</accession>
<reference evidence="11" key="1">
    <citation type="submission" date="2014-09" db="EMBL/GenBank/DDBJ databases">
        <authorList>
            <person name="GOMEZ-VALERO Laura"/>
        </authorList>
    </citation>
    <scope>NUCLEOTIDE SEQUENCE</scope>
    <source>
        <strain evidence="11">ATCC33218</strain>
    </source>
</reference>
<dbReference type="HOGENOM" id="CLU_087560_0_0_6"/>
<evidence type="ECO:0000313" key="11">
    <source>
        <dbReference type="EMBL" id="CEG60438.1"/>
    </source>
</evidence>
<dbReference type="STRING" id="451.B6N58_09895"/>
<keyword evidence="6 10" id="KW-0732">Signal</keyword>
<dbReference type="KEGG" id="tmc:LMI_1123"/>
<dbReference type="PANTHER" id="PTHR35869:SF1">
    <property type="entry name" value="OUTER-MEMBRANE LIPOPROTEIN CARRIER PROTEIN"/>
    <property type="match status" value="1"/>
</dbReference>
<reference evidence="13" key="2">
    <citation type="submission" date="2014-09" db="EMBL/GenBank/DDBJ databases">
        <authorList>
            <person name="Gomez-Valero L."/>
        </authorList>
    </citation>
    <scope>NUCLEOTIDE SEQUENCE [LARGE SCALE GENOMIC DNA]</scope>
    <source>
        <strain evidence="13">ATCC33218</strain>
    </source>
</reference>
<dbReference type="RefSeq" id="WP_045098847.1">
    <property type="nucleotide sequence ID" value="NZ_CP020614.1"/>
</dbReference>
<evidence type="ECO:0000256" key="10">
    <source>
        <dbReference type="HAMAP-Rule" id="MF_00240"/>
    </source>
</evidence>
<evidence type="ECO:0000256" key="3">
    <source>
        <dbReference type="ARBA" id="ARBA00011245"/>
    </source>
</evidence>
<dbReference type="AlphaFoldDB" id="A0A098GD72"/>
<keyword evidence="9 10" id="KW-0143">Chaperone</keyword>
<evidence type="ECO:0000256" key="5">
    <source>
        <dbReference type="ARBA" id="ARBA00022448"/>
    </source>
</evidence>
<keyword evidence="5 10" id="KW-0813">Transport</keyword>
<dbReference type="InterPro" id="IPR004564">
    <property type="entry name" value="OM_lipoprot_carrier_LolA-like"/>
</dbReference>
<evidence type="ECO:0000256" key="4">
    <source>
        <dbReference type="ARBA" id="ARBA00014035"/>
    </source>
</evidence>
<dbReference type="Proteomes" id="UP000032414">
    <property type="component" value="Chromosome I"/>
</dbReference>
<evidence type="ECO:0000256" key="1">
    <source>
        <dbReference type="ARBA" id="ARBA00004418"/>
    </source>
</evidence>
<evidence type="ECO:0000313" key="12">
    <source>
        <dbReference type="EMBL" id="SCX78890.1"/>
    </source>
</evidence>
<keyword evidence="8 10" id="KW-0653">Protein transport</keyword>
<evidence type="ECO:0000256" key="2">
    <source>
        <dbReference type="ARBA" id="ARBA00007615"/>
    </source>
</evidence>
<protein>
    <recommendedName>
        <fullName evidence="4 10">Outer-membrane lipoprotein carrier protein</fullName>
    </recommendedName>
</protein>
<keyword evidence="11" id="KW-0449">Lipoprotein</keyword>
<feature type="signal peptide" evidence="10">
    <location>
        <begin position="1"/>
        <end position="21"/>
    </location>
</feature>
<feature type="chain" id="PRO_5008983376" description="Outer-membrane lipoprotein carrier protein" evidence="10">
    <location>
        <begin position="22"/>
        <end position="202"/>
    </location>
</feature>
<dbReference type="InterPro" id="IPR029046">
    <property type="entry name" value="LolA/LolB/LppX"/>
</dbReference>
<evidence type="ECO:0000256" key="7">
    <source>
        <dbReference type="ARBA" id="ARBA00022764"/>
    </source>
</evidence>
<dbReference type="PANTHER" id="PTHR35869">
    <property type="entry name" value="OUTER-MEMBRANE LIPOPROTEIN CARRIER PROTEIN"/>
    <property type="match status" value="1"/>
</dbReference>
<evidence type="ECO:0000313" key="14">
    <source>
        <dbReference type="Proteomes" id="UP000182998"/>
    </source>
</evidence>
<dbReference type="InterPro" id="IPR018323">
    <property type="entry name" value="OM_lipoprot_carrier_LolA_Pbac"/>
</dbReference>
<evidence type="ECO:0000256" key="8">
    <source>
        <dbReference type="ARBA" id="ARBA00022927"/>
    </source>
</evidence>
<comment type="similarity">
    <text evidence="2 10">Belongs to the LolA family.</text>
</comment>
<dbReference type="NCBIfam" id="TIGR00547">
    <property type="entry name" value="lolA"/>
    <property type="match status" value="1"/>
</dbReference>
<dbReference type="SUPFAM" id="SSF89392">
    <property type="entry name" value="Prokaryotic lipoproteins and lipoprotein localization factors"/>
    <property type="match status" value="1"/>
</dbReference>
<comment type="function">
    <text evidence="10">Participates in the translocation of lipoproteins from the inner membrane to the outer membrane. Only forms a complex with a lipoprotein if the residue after the N-terminal Cys is not an aspartate (The Asp acts as a targeting signal to indicate that the lipoprotein should stay in the inner membrane).</text>
</comment>
<dbReference type="PATRIC" id="fig|451.8.peg.1872"/>
<dbReference type="Proteomes" id="UP000182998">
    <property type="component" value="Unassembled WGS sequence"/>
</dbReference>
<comment type="subunit">
    <text evidence="3 10">Monomer.</text>
</comment>
<dbReference type="HAMAP" id="MF_00240">
    <property type="entry name" value="LolA"/>
    <property type="match status" value="1"/>
</dbReference>
<reference evidence="12 14" key="3">
    <citation type="submission" date="2016-10" db="EMBL/GenBank/DDBJ databases">
        <authorList>
            <person name="Varghese N."/>
            <person name="Submissions S."/>
        </authorList>
    </citation>
    <scope>NUCLEOTIDE SEQUENCE [LARGE SCALE GENOMIC DNA]</scope>
    <source>
        <strain evidence="12 14">ATCC 33218</strain>
    </source>
</reference>
<dbReference type="EMBL" id="FMVN01000001">
    <property type="protein sequence ID" value="SCX78890.1"/>
    <property type="molecule type" value="Genomic_DNA"/>
</dbReference>
<dbReference type="Pfam" id="PF03548">
    <property type="entry name" value="LolA"/>
    <property type="match status" value="1"/>
</dbReference>
<dbReference type="GO" id="GO:0044874">
    <property type="term" value="P:lipoprotein localization to outer membrane"/>
    <property type="evidence" value="ECO:0007669"/>
    <property type="project" value="UniProtKB-UniRule"/>
</dbReference>
<dbReference type="GO" id="GO:0042953">
    <property type="term" value="P:lipoprotein transport"/>
    <property type="evidence" value="ECO:0007669"/>
    <property type="project" value="InterPro"/>
</dbReference>
<dbReference type="OrthoDB" id="9787361at2"/>
<evidence type="ECO:0000256" key="6">
    <source>
        <dbReference type="ARBA" id="ARBA00022729"/>
    </source>
</evidence>
<evidence type="ECO:0000256" key="9">
    <source>
        <dbReference type="ARBA" id="ARBA00023186"/>
    </source>
</evidence>
<gene>
    <name evidence="10 11" type="primary">lolA</name>
    <name evidence="11" type="ORF">LMI_1123</name>
    <name evidence="12" type="ORF">SAMN02982997_00016</name>
</gene>
<dbReference type="EMBL" id="LN614830">
    <property type="protein sequence ID" value="CEG60438.1"/>
    <property type="molecule type" value="Genomic_DNA"/>
</dbReference>